<evidence type="ECO:0000256" key="1">
    <source>
        <dbReference type="SAM" id="SignalP"/>
    </source>
</evidence>
<dbReference type="EMBL" id="JBHMCA010000043">
    <property type="protein sequence ID" value="MFB9445635.1"/>
    <property type="molecule type" value="Genomic_DNA"/>
</dbReference>
<keyword evidence="1" id="KW-0732">Signal</keyword>
<organism evidence="2 3">
    <name type="scientific">Dactylosporangium vinaceum</name>
    <dbReference type="NCBI Taxonomy" id="53362"/>
    <lineage>
        <taxon>Bacteria</taxon>
        <taxon>Bacillati</taxon>
        <taxon>Actinomycetota</taxon>
        <taxon>Actinomycetes</taxon>
        <taxon>Micromonosporales</taxon>
        <taxon>Micromonosporaceae</taxon>
        <taxon>Dactylosporangium</taxon>
    </lineage>
</organism>
<name>A0ABV5M9Y6_9ACTN</name>
<evidence type="ECO:0000313" key="2">
    <source>
        <dbReference type="EMBL" id="MFB9445635.1"/>
    </source>
</evidence>
<sequence>MNGLRAGLIGAGIGLLTVLPVAPAPATAADAVTLVATVPGAHDIAADHRGTVYVTDPARHRILAVRGGTPAVFAEQLAEPAGLGVDAADNVYVGTQYGRILRFTPAGARTLFATGKAAVLALTVDAAGDVYWADATTVWKATPAGQVSRFFTAPRPAALAPGPHGSLFVATGTQVLQVAPDGTRVQVATSPARALTSDGDLYMSDGCTVRRYPAGPSPAVCAAALSFAGGSLYYTDAKSGAIGRVDPPAAASATAPAGTASAPASAAAPAAAEAPDGGGGAWVAGGLLAAVAVLAAAGGTIAHRRAPLSAAGRGHH</sequence>
<dbReference type="SUPFAM" id="SSF63829">
    <property type="entry name" value="Calcium-dependent phosphotriesterase"/>
    <property type="match status" value="1"/>
</dbReference>
<reference evidence="2 3" key="1">
    <citation type="submission" date="2024-09" db="EMBL/GenBank/DDBJ databases">
        <authorList>
            <person name="Sun Q."/>
            <person name="Mori K."/>
        </authorList>
    </citation>
    <scope>NUCLEOTIDE SEQUENCE [LARGE SCALE GENOMIC DNA]</scope>
    <source>
        <strain evidence="2 3">JCM 3307</strain>
    </source>
</reference>
<accession>A0ABV5M9Y6</accession>
<evidence type="ECO:0000313" key="3">
    <source>
        <dbReference type="Proteomes" id="UP001589608"/>
    </source>
</evidence>
<gene>
    <name evidence="2" type="ORF">ACFFTR_21360</name>
</gene>
<dbReference type="RefSeq" id="WP_223093279.1">
    <property type="nucleotide sequence ID" value="NZ_CP061913.1"/>
</dbReference>
<evidence type="ECO:0008006" key="4">
    <source>
        <dbReference type="Google" id="ProtNLM"/>
    </source>
</evidence>
<keyword evidence="3" id="KW-1185">Reference proteome</keyword>
<comment type="caution">
    <text evidence="2">The sequence shown here is derived from an EMBL/GenBank/DDBJ whole genome shotgun (WGS) entry which is preliminary data.</text>
</comment>
<dbReference type="Proteomes" id="UP001589608">
    <property type="component" value="Unassembled WGS sequence"/>
</dbReference>
<feature type="signal peptide" evidence="1">
    <location>
        <begin position="1"/>
        <end position="28"/>
    </location>
</feature>
<feature type="chain" id="PRO_5045927872" description="NHL repeat-containing protein" evidence="1">
    <location>
        <begin position="29"/>
        <end position="316"/>
    </location>
</feature>
<protein>
    <recommendedName>
        <fullName evidence="4">NHL repeat-containing protein</fullName>
    </recommendedName>
</protein>
<proteinExistence type="predicted"/>
<dbReference type="InterPro" id="IPR011042">
    <property type="entry name" value="6-blade_b-propeller_TolB-like"/>
</dbReference>
<dbReference type="Gene3D" id="2.120.10.30">
    <property type="entry name" value="TolB, C-terminal domain"/>
    <property type="match status" value="1"/>
</dbReference>